<dbReference type="AlphaFoldDB" id="A0A249KH96"/>
<dbReference type="InterPro" id="IPR028098">
    <property type="entry name" value="Glyco_trans_4-like_N"/>
</dbReference>
<name>A0A249KH96_9ACTN</name>
<proteinExistence type="predicted"/>
<evidence type="ECO:0000256" key="2">
    <source>
        <dbReference type="ARBA" id="ARBA00022679"/>
    </source>
</evidence>
<protein>
    <submittedName>
        <fullName evidence="5">Phosphatidylinositol alpha-1,6-mannosyltransferase</fullName>
    </submittedName>
</protein>
<gene>
    <name evidence="5" type="ORF">A1sIA56_04050</name>
</gene>
<feature type="domain" description="Glycosyltransferase subfamily 4-like N-terminal" evidence="4">
    <location>
        <begin position="18"/>
        <end position="178"/>
    </location>
</feature>
<keyword evidence="1 5" id="KW-0328">Glycosyltransferase</keyword>
<dbReference type="OrthoDB" id="9808602at2"/>
<reference evidence="5 6" key="1">
    <citation type="submission" date="2016-07" db="EMBL/GenBank/DDBJ databases">
        <title>High microdiversification within the ubiquitous acI lineage of Actinobacteria.</title>
        <authorList>
            <person name="Neuenschwander S.M."/>
            <person name="Salcher M."/>
            <person name="Ghai R."/>
            <person name="Pernthaler J."/>
        </authorList>
    </citation>
    <scope>NUCLEOTIDE SEQUENCE [LARGE SCALE GENOMIC DNA]</scope>
    <source>
        <strain evidence="5">MMS-IA-56</strain>
    </source>
</reference>
<dbReference type="Pfam" id="PF00534">
    <property type="entry name" value="Glycos_transf_1"/>
    <property type="match status" value="1"/>
</dbReference>
<accession>A0A249KH96</accession>
<dbReference type="Pfam" id="PF13439">
    <property type="entry name" value="Glyco_transf_4"/>
    <property type="match status" value="1"/>
</dbReference>
<feature type="domain" description="Glycosyl transferase family 1" evidence="3">
    <location>
        <begin position="188"/>
        <end position="361"/>
    </location>
</feature>
<dbReference type="EMBL" id="CP016773">
    <property type="protein sequence ID" value="ASY16075.1"/>
    <property type="molecule type" value="Genomic_DNA"/>
</dbReference>
<dbReference type="FunFam" id="3.40.50.2000:FF:000069">
    <property type="entry name" value="Alpha-(1-6)-phosphatidylinositol monomannoside mannosyltransferase"/>
    <property type="match status" value="1"/>
</dbReference>
<dbReference type="InterPro" id="IPR050194">
    <property type="entry name" value="Glycosyltransferase_grp1"/>
</dbReference>
<dbReference type="RefSeq" id="WP_095673670.1">
    <property type="nucleotide sequence ID" value="NZ_CP016773.1"/>
</dbReference>
<dbReference type="InterPro" id="IPR001296">
    <property type="entry name" value="Glyco_trans_1"/>
</dbReference>
<dbReference type="GO" id="GO:0016758">
    <property type="term" value="F:hexosyltransferase activity"/>
    <property type="evidence" value="ECO:0007669"/>
    <property type="project" value="TreeGrafter"/>
</dbReference>
<evidence type="ECO:0000259" key="4">
    <source>
        <dbReference type="Pfam" id="PF13439"/>
    </source>
</evidence>
<keyword evidence="6" id="KW-1185">Reference proteome</keyword>
<dbReference type="SUPFAM" id="SSF53756">
    <property type="entry name" value="UDP-Glycosyltransferase/glycogen phosphorylase"/>
    <property type="match status" value="1"/>
</dbReference>
<dbReference type="KEGG" id="psuf:A1sIA56_04050"/>
<dbReference type="PANTHER" id="PTHR45947:SF3">
    <property type="entry name" value="SULFOQUINOVOSYL TRANSFERASE SQD2"/>
    <property type="match status" value="1"/>
</dbReference>
<evidence type="ECO:0000256" key="1">
    <source>
        <dbReference type="ARBA" id="ARBA00022676"/>
    </source>
</evidence>
<dbReference type="Gene3D" id="3.40.50.2000">
    <property type="entry name" value="Glycogen Phosphorylase B"/>
    <property type="match status" value="2"/>
</dbReference>
<evidence type="ECO:0000313" key="6">
    <source>
        <dbReference type="Proteomes" id="UP000217215"/>
    </source>
</evidence>
<sequence>MSDSKILCITNDFGPRAGGIETFVIGLIERLPKNSVVVYTSSQPDSAAFDRAWMENYGVLVIRDKAKVLLPTPRVSKAVRKILRRESITTVFFGAAAPLGLLSHGLRRAGAKRIVSLTHGHEVWWAKVWPFSWAMRRIGNGVDNLTYLGDFTRSQISRALTVSAASAMVKIAPGIDTDHFAPRADAQALRAELGLSEKKVIVSVGRLVHRKGQDTLVESMPQILSQVPDAHLLFIGEGPYKDYLVKRAAELKVSDAITFIGRIQYAELPRYICVGDIFAMPSRSRLAGLEVEGLGIVYLEASACGLAVVGGKSGGAPDAVLEGETGFAVDGTSAQAVADAVITLLKDPERASQMGARGRQWIIDEWRWEIWAKKFAQLLTQP</sequence>
<dbReference type="PANTHER" id="PTHR45947">
    <property type="entry name" value="SULFOQUINOVOSYL TRANSFERASE SQD2"/>
    <property type="match status" value="1"/>
</dbReference>
<dbReference type="CDD" id="cd03801">
    <property type="entry name" value="GT4_PimA-like"/>
    <property type="match status" value="1"/>
</dbReference>
<organism evidence="5 6">
    <name type="scientific">Candidatus Planktophila sulfonica</name>
    <dbReference type="NCBI Taxonomy" id="1884904"/>
    <lineage>
        <taxon>Bacteria</taxon>
        <taxon>Bacillati</taxon>
        <taxon>Actinomycetota</taxon>
        <taxon>Actinomycetes</taxon>
        <taxon>Candidatus Nanopelagicales</taxon>
        <taxon>Candidatus Nanopelagicaceae</taxon>
        <taxon>Candidatus Planktophila</taxon>
    </lineage>
</organism>
<evidence type="ECO:0000259" key="3">
    <source>
        <dbReference type="Pfam" id="PF00534"/>
    </source>
</evidence>
<evidence type="ECO:0000313" key="5">
    <source>
        <dbReference type="EMBL" id="ASY16075.1"/>
    </source>
</evidence>
<dbReference type="Proteomes" id="UP000217215">
    <property type="component" value="Chromosome"/>
</dbReference>
<keyword evidence="2 5" id="KW-0808">Transferase</keyword>
<dbReference type="GO" id="GO:1901137">
    <property type="term" value="P:carbohydrate derivative biosynthetic process"/>
    <property type="evidence" value="ECO:0007669"/>
    <property type="project" value="UniProtKB-ARBA"/>
</dbReference>